<proteinExistence type="predicted"/>
<reference evidence="1" key="1">
    <citation type="journal article" date="2012" name="Proc. Natl. Acad. Sci. U.S.A.">
        <title>Antigenic diversity is generated by distinct evolutionary mechanisms in African trypanosome species.</title>
        <authorList>
            <person name="Jackson A.P."/>
            <person name="Berry A."/>
            <person name="Aslett M."/>
            <person name="Allison H.C."/>
            <person name="Burton P."/>
            <person name="Vavrova-Anderson J."/>
            <person name="Brown R."/>
            <person name="Browne H."/>
            <person name="Corton N."/>
            <person name="Hauser H."/>
            <person name="Gamble J."/>
            <person name="Gilderthorp R."/>
            <person name="Marcello L."/>
            <person name="McQuillan J."/>
            <person name="Otto T.D."/>
            <person name="Quail M.A."/>
            <person name="Sanders M.J."/>
            <person name="van Tonder A."/>
            <person name="Ginger M.L."/>
            <person name="Field M.C."/>
            <person name="Barry J.D."/>
            <person name="Hertz-Fowler C."/>
            <person name="Berriman M."/>
        </authorList>
    </citation>
    <scope>NUCLEOTIDE SEQUENCE</scope>
    <source>
        <strain evidence="1">Y486</strain>
    </source>
</reference>
<organism evidence="1">
    <name type="scientific">Trypanosoma vivax (strain Y486)</name>
    <dbReference type="NCBI Taxonomy" id="1055687"/>
    <lineage>
        <taxon>Eukaryota</taxon>
        <taxon>Discoba</taxon>
        <taxon>Euglenozoa</taxon>
        <taxon>Kinetoplastea</taxon>
        <taxon>Metakinetoplastina</taxon>
        <taxon>Trypanosomatida</taxon>
        <taxon>Trypanosomatidae</taxon>
        <taxon>Trypanosoma</taxon>
        <taxon>Duttonella</taxon>
    </lineage>
</organism>
<sequence>MEIHLRQELERAALNIQTGNHCGAENIVRELQAIQDPHASGFLLNFLTSSAEGVVSDGMIYVHFTALRLLRAYITRDAHIRGAGAKSVLAAVTHYANVSAARFLTASWRCVLSETAINTALLIKLSCADVDGGFNASLSSAALSELLLELRGEGSGLPPVFINHVALHAIEEFGLYHPASRGRGVSLKFHRACRAAFETDCLAHLLHIFLHTIATGSTQSSLSAATLIECISSVLSWSHHSFFGEDSPDDECVHTYRVSGTLWNEMLLNGISFPGGLVRIDELLWQWYSKGQVCGVAVERRRIVEMIRQFCSILVEPCELTEKIKYGRNLLLLASVVSRDILTNATQNEDARPSLSIAVSCISNMVENLAEVFSDVEAADFLLLELKSLTKGMIELDIHYPDDENIMAALDEALSCLFKVTQTKFCSNSCTCAVVLDVINTFLSVKLSHSHSCDDAGHFSDVFASSHITLIAHMGRIDAERVADILCTTLRNLHEQHSSLLKGETGLRAMSVHENLWVVLKLTRAFIADDCAGEDMYIPSCFSALHLSDSHPVMKVIAQSMGLLQDITQHLSLASPAVVSALLELLGTFISVYVSCNVEEEKALSHGGATIVSCAFSALSAFNFDQDVTAAVCGVLGACLRSECLRISLHTSGILQTAESLVDARHQYCETVRGQIAAFWIACLPLEVVAAQAPHILSPFDIHTTEFTSLDVSMCLERCSSLSGLLLGLVGNARLTTCFATVVALSDRILSVSGTRFYEKELAIRSAELITQLFIAYAPILQGEQLAWLIERVVATLHVVSQALREDASWSTSAAEDEKQRMLKQLSSLLSEISQWRIMEPNLDQEMARSVGSCVISVLASLLCLFDERALGFPDLKDSVFQAFQLCAEAFTSELVSFSNSQVFLSTLLFTLSSDAIDTQRVGATVTHIVGTFIQQLSTENSDLFHALLRTILQGILSGRLYHTLCPQLAQCLLVLCSCLPPERADRVLQEAAAQCTSAHLSVTLQLVITNALNCANCSGRERQTAFRNLLELVEESLFSAKSALLV</sequence>
<dbReference type="InterPro" id="IPR016024">
    <property type="entry name" value="ARM-type_fold"/>
</dbReference>
<dbReference type="AlphaFoldDB" id="G0U694"/>
<dbReference type="OMA" id="DEMLSVW"/>
<name>G0U694_TRYVY</name>
<evidence type="ECO:0000313" key="1">
    <source>
        <dbReference type="EMBL" id="CCC51397.1"/>
    </source>
</evidence>
<protein>
    <submittedName>
        <fullName evidence="1">Uncharacterized protein</fullName>
    </submittedName>
</protein>
<dbReference type="SUPFAM" id="SSF48371">
    <property type="entry name" value="ARM repeat"/>
    <property type="match status" value="1"/>
</dbReference>
<accession>G0U694</accession>
<dbReference type="EMBL" id="HE573026">
    <property type="protein sequence ID" value="CCC51397.1"/>
    <property type="molecule type" value="Genomic_DNA"/>
</dbReference>
<gene>
    <name evidence="1" type="ORF">TVY486_1004480</name>
</gene>
<dbReference type="VEuPathDB" id="TriTrypDB:TvY486_1004480"/>